<reference evidence="1" key="1">
    <citation type="submission" date="2023-03" db="EMBL/GenBank/DDBJ databases">
        <title>Massive genome expansion in bonnet fungi (Mycena s.s.) driven by repeated elements and novel gene families across ecological guilds.</title>
        <authorList>
            <consortium name="Lawrence Berkeley National Laboratory"/>
            <person name="Harder C.B."/>
            <person name="Miyauchi S."/>
            <person name="Viragh M."/>
            <person name="Kuo A."/>
            <person name="Thoen E."/>
            <person name="Andreopoulos B."/>
            <person name="Lu D."/>
            <person name="Skrede I."/>
            <person name="Drula E."/>
            <person name="Henrissat B."/>
            <person name="Morin E."/>
            <person name="Kohler A."/>
            <person name="Barry K."/>
            <person name="LaButti K."/>
            <person name="Morin E."/>
            <person name="Salamov A."/>
            <person name="Lipzen A."/>
            <person name="Mereny Z."/>
            <person name="Hegedus B."/>
            <person name="Baldrian P."/>
            <person name="Stursova M."/>
            <person name="Weitz H."/>
            <person name="Taylor A."/>
            <person name="Grigoriev I.V."/>
            <person name="Nagy L.G."/>
            <person name="Martin F."/>
            <person name="Kauserud H."/>
        </authorList>
    </citation>
    <scope>NUCLEOTIDE SEQUENCE</scope>
    <source>
        <strain evidence="1">9144</strain>
    </source>
</reference>
<proteinExistence type="predicted"/>
<dbReference type="Proteomes" id="UP001219525">
    <property type="component" value="Unassembled WGS sequence"/>
</dbReference>
<dbReference type="AlphaFoldDB" id="A0AAD6YLU5"/>
<keyword evidence="2" id="KW-1185">Reference proteome</keyword>
<organism evidence="1 2">
    <name type="scientific">Mycena pura</name>
    <dbReference type="NCBI Taxonomy" id="153505"/>
    <lineage>
        <taxon>Eukaryota</taxon>
        <taxon>Fungi</taxon>
        <taxon>Dikarya</taxon>
        <taxon>Basidiomycota</taxon>
        <taxon>Agaricomycotina</taxon>
        <taxon>Agaricomycetes</taxon>
        <taxon>Agaricomycetidae</taxon>
        <taxon>Agaricales</taxon>
        <taxon>Marasmiineae</taxon>
        <taxon>Mycenaceae</taxon>
        <taxon>Mycena</taxon>
    </lineage>
</organism>
<evidence type="ECO:0000313" key="1">
    <source>
        <dbReference type="EMBL" id="KAJ7223051.1"/>
    </source>
</evidence>
<gene>
    <name evidence="1" type="ORF">GGX14DRAFT_387426</name>
</gene>
<name>A0AAD6YLU5_9AGAR</name>
<sequence length="658" mass="73464">MSRHKSVKRNAPGIHRTLANIGSTPDSCRATEFGALPAKTSGRCLAARLCYYAMPPRDGAQTVRELKSHLSRCATNYEQPQPVELLLAMLEETRMPKAPASISPTSLDNSPAVIQMAWLAIDYISQHDIIGREPDSRIATSVWNGIRTWIDFLEDRFHSREILDSRRATTYFLALSQLSTHEPTMHAIMEWPSIFFLVGTAWPHIFSIIEHGTRERAFLFLYGCLMQPQMVPPNPRYLSELAAGSGGPIELGKLIVKSGKAILADRVHDYGIWPLANTMTCLISGTSFEKALLDTLISHELVQLLCRHLIVWSRWTAIHAEEWIRIQGVVFMMTGILIRPSGHTRLYIAISEGYVETLLALLAEDSMPAELGRMIKYFFTDTLPTGMVKFKAVQALIPRYPTVVNTMSHVVATGKIQLSAALFAQLQTTAGDPRNTLDGYRTWRAEQLKIVAESTQKAIYIDAVAASIGITARAGASEKTGKKDIVRRVRIGYPTSKVSACNCTINGSDWSEKTGIRDIGLTRRDINYMRHVINTKSRADAAQIWGGHRRLLLSDPSCLTITTFKYHGYGHQTDISIGGLETVMQAVGQRPECFNLSPGMFQDLTRRMRASSWRVMIHVLTVSFAGEMHAVVYPYHTGDCALDRIQNACSYEKHTGFH</sequence>
<protein>
    <submittedName>
        <fullName evidence="1">Uncharacterized protein</fullName>
    </submittedName>
</protein>
<comment type="caution">
    <text evidence="1">The sequence shown here is derived from an EMBL/GenBank/DDBJ whole genome shotgun (WGS) entry which is preliminary data.</text>
</comment>
<dbReference type="EMBL" id="JARJCW010000006">
    <property type="protein sequence ID" value="KAJ7223051.1"/>
    <property type="molecule type" value="Genomic_DNA"/>
</dbReference>
<accession>A0AAD6YLU5</accession>
<evidence type="ECO:0000313" key="2">
    <source>
        <dbReference type="Proteomes" id="UP001219525"/>
    </source>
</evidence>